<sequence length="187" mass="21399">MLTFMIGGCQSSKISTAWRDESFRLESITKVFVVCNLKDDLLRRKAEDAFVRLLQRRGIDSIQSYRFYPETNPEKTEIAGKLKREGYSNVLIAKLLDEKTVTIDNLPACMTPNDWNRRGWYPAYNEACVGGKFIITVDTLRIETALFAADTDKLLWATQTQTELTANPTTEDIDQWVTLVIKNMFGK</sequence>
<dbReference type="EMBL" id="JAHCVJ010000006">
    <property type="protein sequence ID" value="MBT0665507.1"/>
    <property type="molecule type" value="Genomic_DNA"/>
</dbReference>
<evidence type="ECO:0000313" key="1">
    <source>
        <dbReference type="EMBL" id="MBT0665507.1"/>
    </source>
</evidence>
<organism evidence="1 2">
    <name type="scientific">Geoanaerobacter pelophilus</name>
    <dbReference type="NCBI Taxonomy" id="60036"/>
    <lineage>
        <taxon>Bacteria</taxon>
        <taxon>Pseudomonadati</taxon>
        <taxon>Thermodesulfobacteriota</taxon>
        <taxon>Desulfuromonadia</taxon>
        <taxon>Geobacterales</taxon>
        <taxon>Geobacteraceae</taxon>
        <taxon>Geoanaerobacter</taxon>
    </lineage>
</organism>
<keyword evidence="2" id="KW-1185">Reference proteome</keyword>
<reference evidence="1 2" key="1">
    <citation type="submission" date="2021-05" db="EMBL/GenBank/DDBJ databases">
        <title>The draft genome of Geobacter pelophilus DSM 12255.</title>
        <authorList>
            <person name="Xu Z."/>
            <person name="Masuda Y."/>
            <person name="Itoh H."/>
            <person name="Senoo K."/>
        </authorList>
    </citation>
    <scope>NUCLEOTIDE SEQUENCE [LARGE SCALE GENOMIC DNA]</scope>
    <source>
        <strain evidence="1 2">DSM 12255</strain>
    </source>
</reference>
<dbReference type="AlphaFoldDB" id="A0AAW4L5R1"/>
<dbReference type="Proteomes" id="UP000811899">
    <property type="component" value="Unassembled WGS sequence"/>
</dbReference>
<name>A0AAW4L5R1_9BACT</name>
<gene>
    <name evidence="1" type="ORF">KI809_14460</name>
</gene>
<proteinExistence type="predicted"/>
<comment type="caution">
    <text evidence="1">The sequence shown here is derived from an EMBL/GenBank/DDBJ whole genome shotgun (WGS) entry which is preliminary data.</text>
</comment>
<protein>
    <recommendedName>
        <fullName evidence="3">DUF4136 domain-containing protein</fullName>
    </recommendedName>
</protein>
<dbReference type="RefSeq" id="WP_214172285.1">
    <property type="nucleotide sequence ID" value="NZ_JAHCVJ010000006.1"/>
</dbReference>
<accession>A0AAW4L5R1</accession>
<evidence type="ECO:0008006" key="3">
    <source>
        <dbReference type="Google" id="ProtNLM"/>
    </source>
</evidence>
<evidence type="ECO:0000313" key="2">
    <source>
        <dbReference type="Proteomes" id="UP000811899"/>
    </source>
</evidence>